<organism evidence="2 3">
    <name type="scientific">Phyllobacterium phragmitis</name>
    <dbReference type="NCBI Taxonomy" id="2670329"/>
    <lineage>
        <taxon>Bacteria</taxon>
        <taxon>Pseudomonadati</taxon>
        <taxon>Pseudomonadota</taxon>
        <taxon>Alphaproteobacteria</taxon>
        <taxon>Hyphomicrobiales</taxon>
        <taxon>Phyllobacteriaceae</taxon>
        <taxon>Phyllobacterium</taxon>
    </lineage>
</organism>
<dbReference type="InterPro" id="IPR010985">
    <property type="entry name" value="Ribbon_hlx_hlx"/>
</dbReference>
<sequence>MQIDRMNVRFPADQSLWLRTRAKENSRSVNAEILDAIREAIKRDPLLIYVHECAAPDGRFFTASIGKHGDDFYEGPSREEAFAAALKKARELGLSRSTVRIETEDFTGEPAHA</sequence>
<dbReference type="RefSeq" id="WP_407864507.1">
    <property type="nucleotide sequence ID" value="NZ_BAAFZP010000001.1"/>
</dbReference>
<evidence type="ECO:0000313" key="2">
    <source>
        <dbReference type="EMBL" id="GAB1581723.1"/>
    </source>
</evidence>
<evidence type="ECO:0000313" key="3">
    <source>
        <dbReference type="Proteomes" id="UP001628091"/>
    </source>
</evidence>
<dbReference type="SUPFAM" id="SSF47598">
    <property type="entry name" value="Ribbon-helix-helix"/>
    <property type="match status" value="1"/>
</dbReference>
<dbReference type="InterPro" id="IPR005569">
    <property type="entry name" value="Arc_DNA-bd_dom"/>
</dbReference>
<gene>
    <name evidence="2" type="ORF">PPNSA23_16660</name>
</gene>
<evidence type="ECO:0000259" key="1">
    <source>
        <dbReference type="Pfam" id="PF03869"/>
    </source>
</evidence>
<proteinExistence type="predicted"/>
<dbReference type="EMBL" id="BAAFZP010000001">
    <property type="protein sequence ID" value="GAB1581723.1"/>
    <property type="molecule type" value="Genomic_DNA"/>
</dbReference>
<protein>
    <recommendedName>
        <fullName evidence="1">Arc-like DNA binding domain-containing protein</fullName>
    </recommendedName>
</protein>
<feature type="domain" description="Arc-like DNA binding" evidence="1">
    <location>
        <begin position="4"/>
        <end position="44"/>
    </location>
</feature>
<dbReference type="Gene3D" id="1.10.1220.10">
    <property type="entry name" value="Met repressor-like"/>
    <property type="match status" value="1"/>
</dbReference>
<name>A0ABQ0GYH2_9HYPH</name>
<reference evidence="2 3" key="1">
    <citation type="submission" date="2024-10" db="EMBL/GenBank/DDBJ databases">
        <title>Isolation, draft genome sequencing and identification of Phyllobacterium sp. NSA23, isolated from leaf soil.</title>
        <authorList>
            <person name="Akita H."/>
        </authorList>
    </citation>
    <scope>NUCLEOTIDE SEQUENCE [LARGE SCALE GENOMIC DNA]</scope>
    <source>
        <strain evidence="2 3">NSA23</strain>
    </source>
</reference>
<dbReference type="InterPro" id="IPR013321">
    <property type="entry name" value="Arc_rbn_hlx_hlx"/>
</dbReference>
<dbReference type="Pfam" id="PF03869">
    <property type="entry name" value="Arc"/>
    <property type="match status" value="1"/>
</dbReference>
<keyword evidence="3" id="KW-1185">Reference proteome</keyword>
<accession>A0ABQ0GYH2</accession>
<dbReference type="Proteomes" id="UP001628091">
    <property type="component" value="Unassembled WGS sequence"/>
</dbReference>
<comment type="caution">
    <text evidence="2">The sequence shown here is derived from an EMBL/GenBank/DDBJ whole genome shotgun (WGS) entry which is preliminary data.</text>
</comment>